<keyword evidence="2" id="KW-0472">Membrane</keyword>
<accession>A0A2G4U053</accession>
<keyword evidence="2" id="KW-1133">Transmembrane helix</keyword>
<feature type="coiled-coil region" evidence="1">
    <location>
        <begin position="224"/>
        <end position="255"/>
    </location>
</feature>
<evidence type="ECO:0000313" key="4">
    <source>
        <dbReference type="Proteomes" id="UP000229378"/>
    </source>
</evidence>
<organism evidence="3 4">
    <name type="scientific">Yersinia bercovieri</name>
    <dbReference type="NCBI Taxonomy" id="634"/>
    <lineage>
        <taxon>Bacteria</taxon>
        <taxon>Pseudomonadati</taxon>
        <taxon>Pseudomonadota</taxon>
        <taxon>Gammaproteobacteria</taxon>
        <taxon>Enterobacterales</taxon>
        <taxon>Yersiniaceae</taxon>
        <taxon>Yersinia</taxon>
    </lineage>
</organism>
<proteinExistence type="predicted"/>
<evidence type="ECO:0000256" key="1">
    <source>
        <dbReference type="SAM" id="Coils"/>
    </source>
</evidence>
<comment type="caution">
    <text evidence="3">The sequence shown here is derived from an EMBL/GenBank/DDBJ whole genome shotgun (WGS) entry which is preliminary data.</text>
</comment>
<gene>
    <name evidence="3" type="ORF">CS533_15115</name>
</gene>
<feature type="transmembrane region" description="Helical" evidence="2">
    <location>
        <begin position="75"/>
        <end position="97"/>
    </location>
</feature>
<dbReference type="EMBL" id="PEHN01000017">
    <property type="protein sequence ID" value="PHZ26620.1"/>
    <property type="molecule type" value="Genomic_DNA"/>
</dbReference>
<evidence type="ECO:0000313" key="3">
    <source>
        <dbReference type="EMBL" id="PHZ26620.1"/>
    </source>
</evidence>
<feature type="transmembrane region" description="Helical" evidence="2">
    <location>
        <begin position="103"/>
        <end position="125"/>
    </location>
</feature>
<dbReference type="RefSeq" id="WP_005278150.1">
    <property type="nucleotide sequence ID" value="NZ_CHYZ01000007.1"/>
</dbReference>
<feature type="transmembrane region" description="Helical" evidence="2">
    <location>
        <begin position="172"/>
        <end position="193"/>
    </location>
</feature>
<evidence type="ECO:0000256" key="2">
    <source>
        <dbReference type="SAM" id="Phobius"/>
    </source>
</evidence>
<keyword evidence="2" id="KW-0812">Transmembrane</keyword>
<dbReference type="Proteomes" id="UP000229378">
    <property type="component" value="Unassembled WGS sequence"/>
</dbReference>
<evidence type="ECO:0008006" key="5">
    <source>
        <dbReference type="Google" id="ProtNLM"/>
    </source>
</evidence>
<name>A0A2G4U053_YERBE</name>
<dbReference type="AlphaFoldDB" id="A0A2G4U053"/>
<sequence>MSLEPCLPAKSGITPPTITEERVDINNSTKPTLSSPDKFEIANESKIEINHLIDLQEKDSAELCCARVKLAKKQFFINVIEMAVSLIAFTVSVGMTVCSGGATAPILVLVGLNLVSSLANLACAYHNWDCASKGKPELTMGNDALQQVVFILAKNAQVSPENAKKIARLTSYLIKTGLFVALGVVGFVIHPMINSNVCLLARNYAPILSSMLSTAATGVLSTWIEHNNDEIENALDKLIENEKEVVRQIALLEGKLTIIAG</sequence>
<keyword evidence="1" id="KW-0175">Coiled coil</keyword>
<protein>
    <recommendedName>
        <fullName evidence="5">Secretion system effector protein SseF</fullName>
    </recommendedName>
</protein>
<reference evidence="3 4" key="1">
    <citation type="submission" date="2017-10" db="EMBL/GenBank/DDBJ databases">
        <authorList>
            <person name="Banno H."/>
            <person name="Chua N.-H."/>
        </authorList>
    </citation>
    <scope>NUCLEOTIDE SEQUENCE [LARGE SCALE GENOMIC DNA]</scope>
    <source>
        <strain evidence="3 4">SCPM-O-B-7607</strain>
    </source>
</reference>